<keyword evidence="2" id="KW-1185">Reference proteome</keyword>
<name>A0A8K1C2X4_PYTOL</name>
<gene>
    <name evidence="1" type="ORF">Poli38472_010327</name>
</gene>
<protein>
    <submittedName>
        <fullName evidence="1">Uncharacterized protein</fullName>
    </submittedName>
</protein>
<dbReference type="Proteomes" id="UP000794436">
    <property type="component" value="Unassembled WGS sequence"/>
</dbReference>
<accession>A0A8K1C2X4</accession>
<evidence type="ECO:0000313" key="1">
    <source>
        <dbReference type="EMBL" id="TMW55445.1"/>
    </source>
</evidence>
<dbReference type="AlphaFoldDB" id="A0A8K1C2X4"/>
<comment type="caution">
    <text evidence="1">The sequence shown here is derived from an EMBL/GenBank/DDBJ whole genome shotgun (WGS) entry which is preliminary data.</text>
</comment>
<dbReference type="EMBL" id="SPLM01000147">
    <property type="protein sequence ID" value="TMW55445.1"/>
    <property type="molecule type" value="Genomic_DNA"/>
</dbReference>
<sequence length="339" mass="36988">MVSGSLTLKIHGVEGAKHAHKNEEGHHTAIRIKVAGQEKRTKFKGSEDAIDQTLHFELKDVDENTPIQWEVVLENNQKEPIASAQVPLAPVISEEFGNPKTIDLTKNVKISVDVNWTLKGSKQKYLGTKNAEVAETAAAVLTMNPSRALTVHETHRPWFMRASYYYDTTKNVYNYTTSFRVVSSIARFGENTTNAVLEKITGKKLTDLDQQLVAPTLSTLDNKVDEAISLTLVKLIEGQNYVIKQKNVVVDTASSVAKKSTEQVSSIVGATLNTATKAKDYTTTQIKSVTSSAYTTVASATEYTTKTVVSASSSTLNTVRGATVYVVSHVPVLGAKIRS</sequence>
<evidence type="ECO:0000313" key="2">
    <source>
        <dbReference type="Proteomes" id="UP000794436"/>
    </source>
</evidence>
<reference evidence="1" key="1">
    <citation type="submission" date="2019-03" db="EMBL/GenBank/DDBJ databases">
        <title>Long read genome sequence of the mycoparasitic Pythium oligandrum ATCC 38472 isolated from sugarbeet rhizosphere.</title>
        <authorList>
            <person name="Gaulin E."/>
        </authorList>
    </citation>
    <scope>NUCLEOTIDE SEQUENCE</scope>
    <source>
        <strain evidence="1">ATCC 38472_TT</strain>
    </source>
</reference>
<dbReference type="OrthoDB" id="72231at2759"/>
<proteinExistence type="predicted"/>
<organism evidence="1 2">
    <name type="scientific">Pythium oligandrum</name>
    <name type="common">Mycoparasitic fungus</name>
    <dbReference type="NCBI Taxonomy" id="41045"/>
    <lineage>
        <taxon>Eukaryota</taxon>
        <taxon>Sar</taxon>
        <taxon>Stramenopiles</taxon>
        <taxon>Oomycota</taxon>
        <taxon>Peronosporomycetes</taxon>
        <taxon>Pythiales</taxon>
        <taxon>Pythiaceae</taxon>
        <taxon>Pythium</taxon>
    </lineage>
</organism>